<evidence type="ECO:0000256" key="1">
    <source>
        <dbReference type="ARBA" id="ARBA00022741"/>
    </source>
</evidence>
<dbReference type="Gene3D" id="3.40.50.300">
    <property type="entry name" value="P-loop containing nucleotide triphosphate hydrolases"/>
    <property type="match status" value="1"/>
</dbReference>
<dbReference type="PANTHER" id="PTHR45782:SF4">
    <property type="entry name" value="MITOCHONDRIAL RIBOSOME-ASSOCIATED GTPASE 1"/>
    <property type="match status" value="1"/>
</dbReference>
<evidence type="ECO:0000313" key="4">
    <source>
        <dbReference type="EMBL" id="KXB56281.1"/>
    </source>
</evidence>
<protein>
    <recommendedName>
        <fullName evidence="3">G domain-containing protein</fullName>
    </recommendedName>
</protein>
<dbReference type="EMBL" id="LSDB01000060">
    <property type="protein sequence ID" value="KXB56281.1"/>
    <property type="molecule type" value="Genomic_DNA"/>
</dbReference>
<feature type="domain" description="G" evidence="3">
    <location>
        <begin position="1"/>
        <end position="105"/>
    </location>
</feature>
<keyword evidence="1" id="KW-0547">Nucleotide-binding</keyword>
<evidence type="ECO:0000313" key="5">
    <source>
        <dbReference type="Proteomes" id="UP000070467"/>
    </source>
</evidence>
<proteinExistence type="predicted"/>
<dbReference type="InterPro" id="IPR023179">
    <property type="entry name" value="GTP-bd_ortho_bundle_sf"/>
</dbReference>
<keyword evidence="2" id="KW-0342">GTP-binding</keyword>
<dbReference type="Gene3D" id="1.10.1580.10">
    <property type="match status" value="1"/>
</dbReference>
<dbReference type="SUPFAM" id="SSF52540">
    <property type="entry name" value="P-loop containing nucleoside triphosphate hydrolases"/>
    <property type="match status" value="1"/>
</dbReference>
<sequence length="162" mass="18628">MVVGMPNVGKSTLINKIMGKKIANAKNIPGVTKKQQWLKLNKDIELLDTPGILVPKFENQQIAKKLSLIGLIKDDITPLDEVALYLLDFIKEKSPQKIEELYKIEIKNLTNIEIMEEIAKKRFKKVSGDYDYDSVINLLIKDFRTQKFGKITLDKCDEKYEN</sequence>
<dbReference type="RefSeq" id="WP_232297381.1">
    <property type="nucleotide sequence ID" value="NZ_KQ959904.1"/>
</dbReference>
<gene>
    <name evidence="4" type="ORF">HMPREF1871_01101</name>
</gene>
<organism evidence="4 5">
    <name type="scientific">Gemelliphila asaccharolytica</name>
    <dbReference type="NCBI Taxonomy" id="502393"/>
    <lineage>
        <taxon>Bacteria</taxon>
        <taxon>Bacillati</taxon>
        <taxon>Bacillota</taxon>
        <taxon>Bacilli</taxon>
        <taxon>Bacillales</taxon>
        <taxon>Gemellaceae</taxon>
        <taxon>Gemelliphila</taxon>
    </lineage>
</organism>
<keyword evidence="5" id="KW-1185">Reference proteome</keyword>
<dbReference type="InterPro" id="IPR006073">
    <property type="entry name" value="GTP-bd"/>
</dbReference>
<dbReference type="PANTHER" id="PTHR45782">
    <property type="entry name" value="MITOCHONDRIAL RIBOSOME-ASSOCIATED GTPASE 1"/>
    <property type="match status" value="1"/>
</dbReference>
<name>A0ABR5TKL5_9BACL</name>
<dbReference type="Proteomes" id="UP000070467">
    <property type="component" value="Unassembled WGS sequence"/>
</dbReference>
<comment type="caution">
    <text evidence="4">The sequence shown here is derived from an EMBL/GenBank/DDBJ whole genome shotgun (WGS) entry which is preliminary data.</text>
</comment>
<evidence type="ECO:0000259" key="3">
    <source>
        <dbReference type="Pfam" id="PF01926"/>
    </source>
</evidence>
<dbReference type="InterPro" id="IPR027417">
    <property type="entry name" value="P-loop_NTPase"/>
</dbReference>
<evidence type="ECO:0000256" key="2">
    <source>
        <dbReference type="ARBA" id="ARBA00023134"/>
    </source>
</evidence>
<reference evidence="4 5" key="1">
    <citation type="submission" date="2016-01" db="EMBL/GenBank/DDBJ databases">
        <authorList>
            <person name="Mitreva M."/>
            <person name="Pepin K.H."/>
            <person name="Mihindukulasuriya K.A."/>
            <person name="Fulton R."/>
            <person name="Fronick C."/>
            <person name="O'Laughlin M."/>
            <person name="Miner T."/>
            <person name="Herter B."/>
            <person name="Rosa B.A."/>
            <person name="Cordes M."/>
            <person name="Tomlinson C."/>
            <person name="Wollam A."/>
            <person name="Palsikar V.B."/>
            <person name="Mardis E.R."/>
            <person name="Wilson R.K."/>
        </authorList>
    </citation>
    <scope>NUCLEOTIDE SEQUENCE [LARGE SCALE GENOMIC DNA]</scope>
    <source>
        <strain evidence="4 5">KA00071</strain>
    </source>
</reference>
<dbReference type="Pfam" id="PF01926">
    <property type="entry name" value="MMR_HSR1"/>
    <property type="match status" value="1"/>
</dbReference>
<accession>A0ABR5TKL5</accession>